<organism evidence="1">
    <name type="scientific">Fusarium oxysporum (strain Fo5176)</name>
    <name type="common">Fusarium vascular wilt</name>
    <dbReference type="NCBI Taxonomy" id="660025"/>
    <lineage>
        <taxon>Eukaryota</taxon>
        <taxon>Fungi</taxon>
        <taxon>Dikarya</taxon>
        <taxon>Ascomycota</taxon>
        <taxon>Pezizomycotina</taxon>
        <taxon>Sordariomycetes</taxon>
        <taxon>Hypocreomycetidae</taxon>
        <taxon>Hypocreales</taxon>
        <taxon>Nectriaceae</taxon>
        <taxon>Fusarium</taxon>
        <taxon>Fusarium oxysporum species complex</taxon>
    </lineage>
</organism>
<evidence type="ECO:0000313" key="1">
    <source>
        <dbReference type="EMBL" id="EGU88419.1"/>
    </source>
</evidence>
<gene>
    <name evidence="1" type="ORF">FOXB_01064</name>
</gene>
<sequence>MRWSYPQDLHNRRFFHPLVVVFPRVNRIRKR</sequence>
<dbReference type="AlphaFoldDB" id="F9F3T9"/>
<reference evidence="1" key="1">
    <citation type="journal article" date="2012" name="Mol. Plant Microbe Interact.">
        <title>A highly conserved effector in Fusarium oxysporum is required for full virulence on Arabidopsis.</title>
        <authorList>
            <person name="Thatcher L.F."/>
            <person name="Gardiner D.M."/>
            <person name="Kazan K."/>
            <person name="Manners J."/>
        </authorList>
    </citation>
    <scope>NUCLEOTIDE SEQUENCE [LARGE SCALE GENOMIC DNA]</scope>
    <source>
        <strain evidence="1">Fo5176</strain>
    </source>
</reference>
<protein>
    <submittedName>
        <fullName evidence="1">Uncharacterized protein</fullName>
    </submittedName>
</protein>
<name>F9F3T9_FUSOF</name>
<accession>F9F3T9</accession>
<proteinExistence type="predicted"/>
<comment type="caution">
    <text evidence="1">The sequence shown here is derived from an EMBL/GenBank/DDBJ whole genome shotgun (WGS) entry which is preliminary data.</text>
</comment>
<dbReference type="EMBL" id="AFQF01000425">
    <property type="protein sequence ID" value="EGU88419.1"/>
    <property type="molecule type" value="Genomic_DNA"/>
</dbReference>